<proteinExistence type="predicted"/>
<accession>A0ABD1GRM1</accession>
<name>A0ABD1GRM1_SALDI</name>
<dbReference type="Proteomes" id="UP001567538">
    <property type="component" value="Unassembled WGS sequence"/>
</dbReference>
<keyword evidence="3" id="KW-1185">Reference proteome</keyword>
<evidence type="ECO:0000256" key="1">
    <source>
        <dbReference type="SAM" id="MobiDB-lite"/>
    </source>
</evidence>
<sequence>MWPHFRPLDRSTRRVPNLVGVHHRRATRACGRCPLLQGVEPPEFAASSPPSRESGCHRRPAVSPASPPHTPTTQHRWPALSPPISDPAGLHRCRGTRLLKLLLPLPRSLGSAADVQTNNLQLEEYTWERGTWNVWEYQ</sequence>
<feature type="region of interest" description="Disordered" evidence="1">
    <location>
        <begin position="41"/>
        <end position="87"/>
    </location>
</feature>
<gene>
    <name evidence="2" type="ORF">AAHA92_22371</name>
</gene>
<comment type="caution">
    <text evidence="2">The sequence shown here is derived from an EMBL/GenBank/DDBJ whole genome shotgun (WGS) entry which is preliminary data.</text>
</comment>
<dbReference type="AlphaFoldDB" id="A0ABD1GRM1"/>
<protein>
    <submittedName>
        <fullName evidence="2">Uncharacterized protein</fullName>
    </submittedName>
</protein>
<organism evidence="2 3">
    <name type="scientific">Salvia divinorum</name>
    <name type="common">Maria pastora</name>
    <name type="synonym">Diviner's sage</name>
    <dbReference type="NCBI Taxonomy" id="28513"/>
    <lineage>
        <taxon>Eukaryota</taxon>
        <taxon>Viridiplantae</taxon>
        <taxon>Streptophyta</taxon>
        <taxon>Embryophyta</taxon>
        <taxon>Tracheophyta</taxon>
        <taxon>Spermatophyta</taxon>
        <taxon>Magnoliopsida</taxon>
        <taxon>eudicotyledons</taxon>
        <taxon>Gunneridae</taxon>
        <taxon>Pentapetalae</taxon>
        <taxon>asterids</taxon>
        <taxon>lamiids</taxon>
        <taxon>Lamiales</taxon>
        <taxon>Lamiaceae</taxon>
        <taxon>Nepetoideae</taxon>
        <taxon>Mentheae</taxon>
        <taxon>Salviinae</taxon>
        <taxon>Salvia</taxon>
        <taxon>Salvia subgen. Calosphace</taxon>
    </lineage>
</organism>
<evidence type="ECO:0000313" key="2">
    <source>
        <dbReference type="EMBL" id="KAL1545678.1"/>
    </source>
</evidence>
<reference evidence="2 3" key="1">
    <citation type="submission" date="2024-06" db="EMBL/GenBank/DDBJ databases">
        <title>A chromosome level genome sequence of Diviner's sage (Salvia divinorum).</title>
        <authorList>
            <person name="Ford S.A."/>
            <person name="Ro D.-K."/>
            <person name="Ness R.W."/>
            <person name="Phillips M.A."/>
        </authorList>
    </citation>
    <scope>NUCLEOTIDE SEQUENCE [LARGE SCALE GENOMIC DNA]</scope>
    <source>
        <strain evidence="2">SAF-2024a</strain>
        <tissue evidence="2">Leaf</tissue>
    </source>
</reference>
<evidence type="ECO:0000313" key="3">
    <source>
        <dbReference type="Proteomes" id="UP001567538"/>
    </source>
</evidence>
<dbReference type="EMBL" id="JBEAFC010000008">
    <property type="protein sequence ID" value="KAL1545678.1"/>
    <property type="molecule type" value="Genomic_DNA"/>
</dbReference>
<feature type="compositionally biased region" description="Low complexity" evidence="1">
    <location>
        <begin position="41"/>
        <end position="53"/>
    </location>
</feature>